<protein>
    <submittedName>
        <fullName evidence="1">Uncharacterized protein</fullName>
    </submittedName>
</protein>
<accession>A0A9D4HLG3</accession>
<evidence type="ECO:0000313" key="1">
    <source>
        <dbReference type="EMBL" id="KAH3721954.1"/>
    </source>
</evidence>
<name>A0A9D4HLG3_DREPO</name>
<reference evidence="1" key="1">
    <citation type="journal article" date="2019" name="bioRxiv">
        <title>The Genome of the Zebra Mussel, Dreissena polymorpha: A Resource for Invasive Species Research.</title>
        <authorList>
            <person name="McCartney M.A."/>
            <person name="Auch B."/>
            <person name="Kono T."/>
            <person name="Mallez S."/>
            <person name="Zhang Y."/>
            <person name="Obille A."/>
            <person name="Becker A."/>
            <person name="Abrahante J.E."/>
            <person name="Garbe J."/>
            <person name="Badalamenti J.P."/>
            <person name="Herman A."/>
            <person name="Mangelson H."/>
            <person name="Liachko I."/>
            <person name="Sullivan S."/>
            <person name="Sone E.D."/>
            <person name="Koren S."/>
            <person name="Silverstein K.A.T."/>
            <person name="Beckman K.B."/>
            <person name="Gohl D.M."/>
        </authorList>
    </citation>
    <scope>NUCLEOTIDE SEQUENCE</scope>
    <source>
        <strain evidence="1">Duluth1</strain>
        <tissue evidence="1">Whole animal</tissue>
    </source>
</reference>
<organism evidence="1 2">
    <name type="scientific">Dreissena polymorpha</name>
    <name type="common">Zebra mussel</name>
    <name type="synonym">Mytilus polymorpha</name>
    <dbReference type="NCBI Taxonomy" id="45954"/>
    <lineage>
        <taxon>Eukaryota</taxon>
        <taxon>Metazoa</taxon>
        <taxon>Spiralia</taxon>
        <taxon>Lophotrochozoa</taxon>
        <taxon>Mollusca</taxon>
        <taxon>Bivalvia</taxon>
        <taxon>Autobranchia</taxon>
        <taxon>Heteroconchia</taxon>
        <taxon>Euheterodonta</taxon>
        <taxon>Imparidentia</taxon>
        <taxon>Neoheterodontei</taxon>
        <taxon>Myida</taxon>
        <taxon>Dreissenoidea</taxon>
        <taxon>Dreissenidae</taxon>
        <taxon>Dreissena</taxon>
    </lineage>
</organism>
<keyword evidence="2" id="KW-1185">Reference proteome</keyword>
<proteinExistence type="predicted"/>
<comment type="caution">
    <text evidence="1">The sequence shown here is derived from an EMBL/GenBank/DDBJ whole genome shotgun (WGS) entry which is preliminary data.</text>
</comment>
<gene>
    <name evidence="1" type="ORF">DPMN_064902</name>
</gene>
<dbReference type="Proteomes" id="UP000828390">
    <property type="component" value="Unassembled WGS sequence"/>
</dbReference>
<dbReference type="EMBL" id="JAIWYP010000013">
    <property type="protein sequence ID" value="KAH3721954.1"/>
    <property type="molecule type" value="Genomic_DNA"/>
</dbReference>
<sequence>MFKSLLTTHLNYNDQSNHCLQYFTTTTTNHITAYNTLQLQRPIKSLFTTHFNYTDESNHCLQQLKRPNSLLKAQGMPQQLNRVRQ</sequence>
<dbReference type="AlphaFoldDB" id="A0A9D4HLG3"/>
<evidence type="ECO:0000313" key="2">
    <source>
        <dbReference type="Proteomes" id="UP000828390"/>
    </source>
</evidence>
<reference evidence="1" key="2">
    <citation type="submission" date="2020-11" db="EMBL/GenBank/DDBJ databases">
        <authorList>
            <person name="McCartney M.A."/>
            <person name="Auch B."/>
            <person name="Kono T."/>
            <person name="Mallez S."/>
            <person name="Becker A."/>
            <person name="Gohl D.M."/>
            <person name="Silverstein K.A.T."/>
            <person name="Koren S."/>
            <person name="Bechman K.B."/>
            <person name="Herman A."/>
            <person name="Abrahante J.E."/>
            <person name="Garbe J."/>
        </authorList>
    </citation>
    <scope>NUCLEOTIDE SEQUENCE</scope>
    <source>
        <strain evidence="1">Duluth1</strain>
        <tissue evidence="1">Whole animal</tissue>
    </source>
</reference>